<feature type="compositionally biased region" description="Polar residues" evidence="1">
    <location>
        <begin position="326"/>
        <end position="350"/>
    </location>
</feature>
<feature type="compositionally biased region" description="Polar residues" evidence="1">
    <location>
        <begin position="412"/>
        <end position="426"/>
    </location>
</feature>
<comment type="caution">
    <text evidence="2">The sequence shown here is derived from an EMBL/GenBank/DDBJ whole genome shotgun (WGS) entry which is preliminary data.</text>
</comment>
<feature type="compositionally biased region" description="Polar residues" evidence="1">
    <location>
        <begin position="255"/>
        <end position="270"/>
    </location>
</feature>
<feature type="compositionally biased region" description="Basic and acidic residues" evidence="1">
    <location>
        <begin position="427"/>
        <end position="437"/>
    </location>
</feature>
<reference evidence="2 3" key="1">
    <citation type="journal article" date="2023" name="Nat. Commun.">
        <title>Origin of minicircular mitochondrial genomes in red algae.</title>
        <authorList>
            <person name="Lee Y."/>
            <person name="Cho C.H."/>
            <person name="Lee Y.M."/>
            <person name="Park S.I."/>
            <person name="Yang J.H."/>
            <person name="West J.A."/>
            <person name="Bhattacharya D."/>
            <person name="Yoon H.S."/>
        </authorList>
    </citation>
    <scope>NUCLEOTIDE SEQUENCE [LARGE SCALE GENOMIC DNA]</scope>
    <source>
        <strain evidence="2 3">CCMP1338</strain>
        <tissue evidence="2">Whole cell</tissue>
    </source>
</reference>
<keyword evidence="3" id="KW-1185">Reference proteome</keyword>
<dbReference type="AlphaFoldDB" id="A0AAV8USE4"/>
<sequence length="584" mass="63077">MLRKVKESRPRRRFDGLELKPSPFSERYDPYAKEYTTVAQRVKSEFRCRVRKGVSGTVESLRVERAANSYFGGKRGEGLEQYNEDSWKPDPDPETGNGPQPPSEGIDFEAFFGQKQRRGAVGAGRTGPWDFGGLNSRISTARFSYFDVPIPGITTPRVLQAHPSTLRVCGWSLDAAELVEPIVAELSAGSLQSRDISLESLARALVASVDDYDAVADQIKEASKGIKSAEDREPSGLVALKQSATYIPAHAAPNRTVNSDSNSEGPASKSQRARHVAPRVMLPSEEYGTSGVTVGGHMPVVPKRNPLDEETFSEITRLPDGGPTDRAQNTAGAQVQPTPASAGNQGSLTTKEPPRVDVLPVYRRGDPWKRGATPTAVRTSLKHDNPSPSKDVMAPSTLVKGTNPTDPVIDPVSSSTVVSQGYSPSRETTESPSKEDAVGGTAAKTSGKGLFGRKRGGGRPKLTRVFENDFEAFDGTLNPFGSDARSKWTGEESYDLPSTHSTDSPLSGDSQMSMTPPSLDHKRVAGSPIASRQIVPNYTPVVKKEDPSQKADPVKRPGGLRNPFARKKQATESDQRRPTLSRTA</sequence>
<organism evidence="2 3">
    <name type="scientific">Rhodosorus marinus</name>
    <dbReference type="NCBI Taxonomy" id="101924"/>
    <lineage>
        <taxon>Eukaryota</taxon>
        <taxon>Rhodophyta</taxon>
        <taxon>Stylonematophyceae</taxon>
        <taxon>Stylonematales</taxon>
        <taxon>Stylonemataceae</taxon>
        <taxon>Rhodosorus</taxon>
    </lineage>
</organism>
<feature type="region of interest" description="Disordered" evidence="1">
    <location>
        <begin position="72"/>
        <end position="107"/>
    </location>
</feature>
<name>A0AAV8USE4_9RHOD</name>
<feature type="compositionally biased region" description="Basic and acidic residues" evidence="1">
    <location>
        <begin position="542"/>
        <end position="555"/>
    </location>
</feature>
<dbReference type="EMBL" id="JAMWBK010000004">
    <property type="protein sequence ID" value="KAJ8905485.1"/>
    <property type="molecule type" value="Genomic_DNA"/>
</dbReference>
<accession>A0AAV8USE4</accession>
<feature type="region of interest" description="Disordered" evidence="1">
    <location>
        <begin position="1"/>
        <end position="26"/>
    </location>
</feature>
<proteinExistence type="predicted"/>
<feature type="region of interest" description="Disordered" evidence="1">
    <location>
        <begin position="249"/>
        <end position="584"/>
    </location>
</feature>
<feature type="compositionally biased region" description="Basic residues" evidence="1">
    <location>
        <begin position="451"/>
        <end position="462"/>
    </location>
</feature>
<evidence type="ECO:0000313" key="2">
    <source>
        <dbReference type="EMBL" id="KAJ8905485.1"/>
    </source>
</evidence>
<protein>
    <submittedName>
        <fullName evidence="2">Uncharacterized protein</fullName>
    </submittedName>
</protein>
<gene>
    <name evidence="2" type="ORF">NDN08_001992</name>
</gene>
<feature type="compositionally biased region" description="Polar residues" evidence="1">
    <location>
        <begin position="496"/>
        <end position="516"/>
    </location>
</feature>
<dbReference type="Proteomes" id="UP001157974">
    <property type="component" value="Unassembled WGS sequence"/>
</dbReference>
<feature type="compositionally biased region" description="Basic and acidic residues" evidence="1">
    <location>
        <begin position="1"/>
        <end position="18"/>
    </location>
</feature>
<evidence type="ECO:0000256" key="1">
    <source>
        <dbReference type="SAM" id="MobiDB-lite"/>
    </source>
</evidence>
<evidence type="ECO:0000313" key="3">
    <source>
        <dbReference type="Proteomes" id="UP001157974"/>
    </source>
</evidence>